<proteinExistence type="predicted"/>
<evidence type="ECO:0000313" key="2">
    <source>
        <dbReference type="Proteomes" id="UP001160390"/>
    </source>
</evidence>
<keyword evidence="2" id="KW-1185">Reference proteome</keyword>
<sequence>MLIEFATLFNIVDNFQQDIGCYCMASASIWITPAVWTYITPSSRTFKEVVYAFPDWYLICGTFMVLDGSSLIKLSCCCTSSAALRCYMLTCLFVYKDDLNSELPPLMYKARPAFDLVIDLAPSDIETCIPLRNVVFASRIDRYGDLSFVRLVVIS</sequence>
<evidence type="ECO:0000313" key="1">
    <source>
        <dbReference type="EMBL" id="CAI6089124.1"/>
    </source>
</evidence>
<protein>
    <submittedName>
        <fullName evidence="1">Uncharacterized protein</fullName>
    </submittedName>
</protein>
<comment type="caution">
    <text evidence="1">The sequence shown here is derived from an EMBL/GenBank/DDBJ whole genome shotgun (WGS) entry which is preliminary data.</text>
</comment>
<feature type="non-terminal residue" evidence="1">
    <location>
        <position position="155"/>
    </location>
</feature>
<organism evidence="1 2">
    <name type="scientific">Clonostachys chloroleuca</name>
    <dbReference type="NCBI Taxonomy" id="1926264"/>
    <lineage>
        <taxon>Eukaryota</taxon>
        <taxon>Fungi</taxon>
        <taxon>Dikarya</taxon>
        <taxon>Ascomycota</taxon>
        <taxon>Pezizomycotina</taxon>
        <taxon>Sordariomycetes</taxon>
        <taxon>Hypocreomycetidae</taxon>
        <taxon>Hypocreales</taxon>
        <taxon>Bionectriaceae</taxon>
        <taxon>Clonostachys</taxon>
    </lineage>
</organism>
<accession>A0AA35M2R0</accession>
<dbReference type="EMBL" id="CABFNP030000911">
    <property type="protein sequence ID" value="CAI6089124.1"/>
    <property type="molecule type" value="Genomic_DNA"/>
</dbReference>
<reference evidence="1" key="1">
    <citation type="submission" date="2023-01" db="EMBL/GenBank/DDBJ databases">
        <authorList>
            <person name="Piombo E."/>
        </authorList>
    </citation>
    <scope>NUCLEOTIDE SEQUENCE</scope>
</reference>
<gene>
    <name evidence="1" type="ORF">CCHLO57077_00018958</name>
</gene>
<dbReference type="Proteomes" id="UP001160390">
    <property type="component" value="Unassembled WGS sequence"/>
</dbReference>
<name>A0AA35M2R0_9HYPO</name>
<dbReference type="AlphaFoldDB" id="A0AA35M2R0"/>